<evidence type="ECO:0008006" key="3">
    <source>
        <dbReference type="Google" id="ProtNLM"/>
    </source>
</evidence>
<comment type="caution">
    <text evidence="1">The sequence shown here is derived from an EMBL/GenBank/DDBJ whole genome shotgun (WGS) entry which is preliminary data.</text>
</comment>
<dbReference type="Gene3D" id="3.40.50.300">
    <property type="entry name" value="P-loop containing nucleotide triphosphate hydrolases"/>
    <property type="match status" value="1"/>
</dbReference>
<evidence type="ECO:0000313" key="2">
    <source>
        <dbReference type="Proteomes" id="UP001190700"/>
    </source>
</evidence>
<dbReference type="InterPro" id="IPR027417">
    <property type="entry name" value="P-loop_NTPase"/>
</dbReference>
<dbReference type="Pfam" id="PF13245">
    <property type="entry name" value="AAA_19"/>
    <property type="match status" value="1"/>
</dbReference>
<protein>
    <recommendedName>
        <fullName evidence="3">DNA2/NAM7 helicase helicase domain-containing protein</fullName>
    </recommendedName>
</protein>
<name>A0AAE0FHA7_9CHLO</name>
<dbReference type="EMBL" id="LGRX02018498">
    <property type="protein sequence ID" value="KAK3259735.1"/>
    <property type="molecule type" value="Genomic_DNA"/>
</dbReference>
<evidence type="ECO:0000313" key="1">
    <source>
        <dbReference type="EMBL" id="KAK3259735.1"/>
    </source>
</evidence>
<proteinExistence type="predicted"/>
<accession>A0AAE0FHA7</accession>
<dbReference type="Proteomes" id="UP001190700">
    <property type="component" value="Unassembled WGS sequence"/>
</dbReference>
<gene>
    <name evidence="1" type="ORF">CYMTET_31280</name>
</gene>
<organism evidence="1 2">
    <name type="scientific">Cymbomonas tetramitiformis</name>
    <dbReference type="NCBI Taxonomy" id="36881"/>
    <lineage>
        <taxon>Eukaryota</taxon>
        <taxon>Viridiplantae</taxon>
        <taxon>Chlorophyta</taxon>
        <taxon>Pyramimonadophyceae</taxon>
        <taxon>Pyramimonadales</taxon>
        <taxon>Pyramimonadaceae</taxon>
        <taxon>Cymbomonas</taxon>
    </lineage>
</organism>
<dbReference type="SUPFAM" id="SSF52540">
    <property type="entry name" value="P-loop containing nucleoside triphosphate hydrolases"/>
    <property type="match status" value="1"/>
</dbReference>
<reference evidence="1 2" key="1">
    <citation type="journal article" date="2015" name="Genome Biol. Evol.">
        <title>Comparative Genomics of a Bacterivorous Green Alga Reveals Evolutionary Causalities and Consequences of Phago-Mixotrophic Mode of Nutrition.</title>
        <authorList>
            <person name="Burns J.A."/>
            <person name="Paasch A."/>
            <person name="Narechania A."/>
            <person name="Kim E."/>
        </authorList>
    </citation>
    <scope>NUCLEOTIDE SEQUENCE [LARGE SCALE GENOMIC DNA]</scope>
    <source>
        <strain evidence="1 2">PLY_AMNH</strain>
    </source>
</reference>
<sequence>MQAHVAALGSRAIAFPSAQIMKQADKFQALAGLHLKTHVDSNPAVQQALAVLEAHSCLADHRSAVLEKPLNMVWQYLSVQAHFNPQWDRDEVMESLREYCRFQDKTWPGRRYILSANHRLGHPAVVLFADVLHTPEGERAVEIMRQQDEFTEVVRASREAYQSACTHTALQIAREARVILCTVDHLHVALRELQQARARPLPLQNRPEGPRRATLITARLHRIAARALEPGQPAGNAPELTPKRALLLREQFLPSDSGTARPVVSPHTVIVDEASSLPEAAMALLLTIDPTNLILVGDQHQLPPFSHTSLTMLPAMRRIWRLQTSLGA</sequence>
<keyword evidence="2" id="KW-1185">Reference proteome</keyword>
<dbReference type="AlphaFoldDB" id="A0AAE0FHA7"/>